<protein>
    <submittedName>
        <fullName evidence="1">Uncharacterized protein</fullName>
    </submittedName>
</protein>
<accession>A0A9W7F7Q4</accession>
<keyword evidence="2" id="KW-1185">Reference proteome</keyword>
<organism evidence="1 2">
    <name type="scientific">Triparma laevis f. longispina</name>
    <dbReference type="NCBI Taxonomy" id="1714387"/>
    <lineage>
        <taxon>Eukaryota</taxon>
        <taxon>Sar</taxon>
        <taxon>Stramenopiles</taxon>
        <taxon>Ochrophyta</taxon>
        <taxon>Bolidophyceae</taxon>
        <taxon>Parmales</taxon>
        <taxon>Triparmaceae</taxon>
        <taxon>Triparma</taxon>
    </lineage>
</organism>
<dbReference type="Proteomes" id="UP001165122">
    <property type="component" value="Unassembled WGS sequence"/>
</dbReference>
<dbReference type="AlphaFoldDB" id="A0A9W7F7Q4"/>
<dbReference type="EMBL" id="BRXW01000089">
    <property type="protein sequence ID" value="GMI05681.1"/>
    <property type="molecule type" value="Genomic_DNA"/>
</dbReference>
<name>A0A9W7F7Q4_9STRA</name>
<reference evidence="2" key="1">
    <citation type="journal article" date="2023" name="Commun. Biol.">
        <title>Genome analysis of Parmales, the sister group of diatoms, reveals the evolutionary specialization of diatoms from phago-mixotrophs to photoautotrophs.</title>
        <authorList>
            <person name="Ban H."/>
            <person name="Sato S."/>
            <person name="Yoshikawa S."/>
            <person name="Yamada K."/>
            <person name="Nakamura Y."/>
            <person name="Ichinomiya M."/>
            <person name="Sato N."/>
            <person name="Blanc-Mathieu R."/>
            <person name="Endo H."/>
            <person name="Kuwata A."/>
            <person name="Ogata H."/>
        </authorList>
    </citation>
    <scope>NUCLEOTIDE SEQUENCE [LARGE SCALE GENOMIC DNA]</scope>
    <source>
        <strain evidence="2">NIES 3700</strain>
    </source>
</reference>
<sequence>MSKSVASESREAHESRLHFPSLLHRRTWGSLGRFALTGWTFQSPVLLRPADARQQLAAAPAFSPVLLRPHDLEILGDLGKRSESTLPRCPYGRACTNTSFFGSCKWEHPEVRYIDEKSKKEKVRLVKVVGVQTCVPCGLKFPLTARFCSKCGLETTNDGKTHDWVLDGSNNEEKLPGSKSPQAARLIAAVCKSGSNCTFSASVCPNGPGCTQALCKSWHGQECRDGEHCTHFTVNNVGCYFYHGPDGRILDRVLCMDGENCTFQHFRGCRFYHPNGRIMDRKRKKN</sequence>
<evidence type="ECO:0000313" key="2">
    <source>
        <dbReference type="Proteomes" id="UP001165122"/>
    </source>
</evidence>
<proteinExistence type="predicted"/>
<evidence type="ECO:0000313" key="1">
    <source>
        <dbReference type="EMBL" id="GMI05681.1"/>
    </source>
</evidence>
<comment type="caution">
    <text evidence="1">The sequence shown here is derived from an EMBL/GenBank/DDBJ whole genome shotgun (WGS) entry which is preliminary data.</text>
</comment>
<gene>
    <name evidence="1" type="ORF">TrLO_g9245</name>
</gene>